<organism evidence="1 2">
    <name type="scientific">Ewingella americana</name>
    <dbReference type="NCBI Taxonomy" id="41202"/>
    <lineage>
        <taxon>Bacteria</taxon>
        <taxon>Pseudomonadati</taxon>
        <taxon>Pseudomonadota</taxon>
        <taxon>Gammaproteobacteria</taxon>
        <taxon>Enterobacterales</taxon>
        <taxon>Yersiniaceae</taxon>
        <taxon>Ewingella</taxon>
    </lineage>
</organism>
<reference evidence="1 2" key="1">
    <citation type="submission" date="2018-06" db="EMBL/GenBank/DDBJ databases">
        <authorList>
            <consortium name="Pathogen Informatics"/>
            <person name="Doyle S."/>
        </authorList>
    </citation>
    <scope>NUCLEOTIDE SEQUENCE [LARGE SCALE GENOMIC DNA]</scope>
    <source>
        <strain evidence="1 2">NCTC12157</strain>
    </source>
</reference>
<dbReference type="EMBL" id="UGGO01000001">
    <property type="protein sequence ID" value="STQ44610.1"/>
    <property type="molecule type" value="Genomic_DNA"/>
</dbReference>
<sequence>MFCSFGNYRKLLGQDCGLAAHNGLKVKTVRCRHTGLKVKTVGSPPTLLKSCATQISLKVKVVRCRHTGLKVKTLRCHANWPKGF</sequence>
<accession>A0A377NC01</accession>
<name>A0A377NC01_9GAMM</name>
<protein>
    <submittedName>
        <fullName evidence="1">Uncharacterized protein</fullName>
    </submittedName>
</protein>
<dbReference type="Proteomes" id="UP000254304">
    <property type="component" value="Unassembled WGS sequence"/>
</dbReference>
<dbReference type="AlphaFoldDB" id="A0A377NC01"/>
<proteinExistence type="predicted"/>
<gene>
    <name evidence="1" type="ORF">NCTC12157_02333</name>
</gene>
<evidence type="ECO:0000313" key="1">
    <source>
        <dbReference type="EMBL" id="STQ44610.1"/>
    </source>
</evidence>
<evidence type="ECO:0000313" key="2">
    <source>
        <dbReference type="Proteomes" id="UP000254304"/>
    </source>
</evidence>